<evidence type="ECO:0000313" key="4">
    <source>
        <dbReference type="EMBL" id="WOL09644.1"/>
    </source>
</evidence>
<evidence type="ECO:0000259" key="3">
    <source>
        <dbReference type="PROSITE" id="PS50848"/>
    </source>
</evidence>
<sequence length="400" mass="45085">MALILDALFEILGKPTVADVAAELAMFVTPLWIAVVVGVLLGWAWRPEWAAGLVRAESPGPLPPLPPEPSRSSGPSASAVEVAATANDEKRSDSPAVTDDDLEQLFRLVEETDGGPVWHKMMDRSLPNMTYQAWRRDPETGPPEYRSSTIYEDATPETVRDFFWDDDFRMKNGWDDMLLQHTTLKECPATGTMVVQWVRKFPFFCSDREYIIGRRIWDSGRTFYCITKGVPCSEVPRRNKPRRVDLYYSSWCIRAAESKRDGRMTACEVLLFHHEDMGIPWEIAKIGVRQGMWGCVKKIEPGLRAYQVVRRSNEPLSRFASMSQINTKFDADQLRALETSTDPSDDIVEAEKPKNWTSNIPRFLVVGGAVAVACSLDHGLLTKAVIFGVARRFAKIGKRL</sequence>
<dbReference type="Proteomes" id="UP001327560">
    <property type="component" value="Chromosome 6"/>
</dbReference>
<organism evidence="4 5">
    <name type="scientific">Canna indica</name>
    <name type="common">Indian-shot</name>
    <dbReference type="NCBI Taxonomy" id="4628"/>
    <lineage>
        <taxon>Eukaryota</taxon>
        <taxon>Viridiplantae</taxon>
        <taxon>Streptophyta</taxon>
        <taxon>Embryophyta</taxon>
        <taxon>Tracheophyta</taxon>
        <taxon>Spermatophyta</taxon>
        <taxon>Magnoliopsida</taxon>
        <taxon>Liliopsida</taxon>
        <taxon>Zingiberales</taxon>
        <taxon>Cannaceae</taxon>
        <taxon>Canna</taxon>
    </lineage>
</organism>
<keyword evidence="2" id="KW-0812">Transmembrane</keyword>
<dbReference type="SUPFAM" id="SSF55961">
    <property type="entry name" value="Bet v1-like"/>
    <property type="match status" value="1"/>
</dbReference>
<feature type="region of interest" description="Disordered" evidence="1">
    <location>
        <begin position="61"/>
        <end position="97"/>
    </location>
</feature>
<dbReference type="Gene3D" id="3.30.530.20">
    <property type="match status" value="1"/>
</dbReference>
<evidence type="ECO:0000313" key="5">
    <source>
        <dbReference type="Proteomes" id="UP001327560"/>
    </source>
</evidence>
<accession>A0AAQ3QG15</accession>
<keyword evidence="2" id="KW-1133">Transmembrane helix</keyword>
<evidence type="ECO:0000256" key="2">
    <source>
        <dbReference type="SAM" id="Phobius"/>
    </source>
</evidence>
<dbReference type="GO" id="GO:0005737">
    <property type="term" value="C:cytoplasm"/>
    <property type="evidence" value="ECO:0007669"/>
    <property type="project" value="UniProtKB-ARBA"/>
</dbReference>
<proteinExistence type="predicted"/>
<dbReference type="InterPro" id="IPR002913">
    <property type="entry name" value="START_lipid-bd_dom"/>
</dbReference>
<dbReference type="EMBL" id="CP136895">
    <property type="protein sequence ID" value="WOL09644.1"/>
    <property type="molecule type" value="Genomic_DNA"/>
</dbReference>
<gene>
    <name evidence="4" type="ORF">Cni_G18397</name>
</gene>
<protein>
    <recommendedName>
        <fullName evidence="3">START domain-containing protein</fullName>
    </recommendedName>
</protein>
<dbReference type="InterPro" id="IPR023393">
    <property type="entry name" value="START-like_dom_sf"/>
</dbReference>
<reference evidence="4 5" key="1">
    <citation type="submission" date="2023-10" db="EMBL/GenBank/DDBJ databases">
        <title>Chromosome-scale genome assembly provides insights into flower coloration mechanisms of Canna indica.</title>
        <authorList>
            <person name="Li C."/>
        </authorList>
    </citation>
    <scope>NUCLEOTIDE SEQUENCE [LARGE SCALE GENOMIC DNA]</scope>
    <source>
        <tissue evidence="4">Flower</tissue>
    </source>
</reference>
<keyword evidence="5" id="KW-1185">Reference proteome</keyword>
<dbReference type="FunFam" id="3.30.530.20:FF:000006">
    <property type="entry name" value="StAR-related lipid transfer protein 7, mitochondrial"/>
    <property type="match status" value="1"/>
</dbReference>
<feature type="transmembrane region" description="Helical" evidence="2">
    <location>
        <begin position="24"/>
        <end position="45"/>
    </location>
</feature>
<evidence type="ECO:0000256" key="1">
    <source>
        <dbReference type="SAM" id="MobiDB-lite"/>
    </source>
</evidence>
<dbReference type="AlphaFoldDB" id="A0AAQ3QG15"/>
<dbReference type="PROSITE" id="PS50848">
    <property type="entry name" value="START"/>
    <property type="match status" value="1"/>
</dbReference>
<dbReference type="InterPro" id="IPR051213">
    <property type="entry name" value="START_lipid_transfer"/>
</dbReference>
<dbReference type="PANTHER" id="PTHR19308">
    <property type="entry name" value="PHOSPHATIDYLCHOLINE TRANSFER PROTEIN"/>
    <property type="match status" value="1"/>
</dbReference>
<name>A0AAQ3QG15_9LILI</name>
<dbReference type="GO" id="GO:0008289">
    <property type="term" value="F:lipid binding"/>
    <property type="evidence" value="ECO:0007669"/>
    <property type="project" value="InterPro"/>
</dbReference>
<keyword evidence="2" id="KW-0472">Membrane</keyword>
<dbReference type="CDD" id="cd08870">
    <property type="entry name" value="START_STARD2_7-like"/>
    <property type="match status" value="1"/>
</dbReference>
<dbReference type="PANTHER" id="PTHR19308:SF39">
    <property type="entry name" value="PHOSPHATIDYLCHOLINE TRANSFER PROTEIN"/>
    <property type="match status" value="1"/>
</dbReference>
<feature type="domain" description="START" evidence="3">
    <location>
        <begin position="116"/>
        <end position="308"/>
    </location>
</feature>